<comment type="caution">
    <text evidence="7">The sequence shown here is derived from an EMBL/GenBank/DDBJ whole genome shotgun (WGS) entry which is preliminary data.</text>
</comment>
<dbReference type="SMART" id="SM00177">
    <property type="entry name" value="ARF"/>
    <property type="match status" value="1"/>
</dbReference>
<feature type="binding site" evidence="4">
    <location>
        <position position="67"/>
    </location>
    <ligand>
        <name>GTP</name>
        <dbReference type="ChEBI" id="CHEBI:37565"/>
    </ligand>
</feature>
<dbReference type="FunFam" id="3.40.50.300:FF:000412">
    <property type="entry name" value="ADP-ribosylation factor 1"/>
    <property type="match status" value="1"/>
</dbReference>
<evidence type="ECO:0000256" key="4">
    <source>
        <dbReference type="PIRSR" id="PIRSR606689-1"/>
    </source>
</evidence>
<evidence type="ECO:0000313" key="7">
    <source>
        <dbReference type="EMBL" id="KAK7483924.1"/>
    </source>
</evidence>
<evidence type="ECO:0000256" key="3">
    <source>
        <dbReference type="ARBA" id="ARBA00023134"/>
    </source>
</evidence>
<evidence type="ECO:0000256" key="2">
    <source>
        <dbReference type="ARBA" id="ARBA00022741"/>
    </source>
</evidence>
<sequence>MGQGLLSRLWGNKEVRILMNGLDAAGKTTMLYQMKLGEVVTTIPTIGFNVETVQYKNMAMTVWDVGGRGKIRPLYRHYYQNTDALMFIIDCGDRERLEDAVQELHKILQEEELAGIPVAILANKQDVPNAMMIDTVSVAIGVQDKLRERNVCVFATSGTTGEGLFEPLEWLSQQIAVRETKAAVVKPLERAVPSCMTRFSSSLSAAVKHSLGLFKGRVISSS</sequence>
<dbReference type="SMART" id="SM00178">
    <property type="entry name" value="SAR"/>
    <property type="match status" value="1"/>
</dbReference>
<feature type="binding site" evidence="4">
    <location>
        <begin position="21"/>
        <end position="28"/>
    </location>
    <ligand>
        <name>GTP</name>
        <dbReference type="ChEBI" id="CHEBI:37565"/>
    </ligand>
</feature>
<keyword evidence="5" id="KW-0460">Magnesium</keyword>
<name>A0ABD0K9W8_9CAEN</name>
<accession>A0ABD0K9W8</accession>
<dbReference type="InterPro" id="IPR027417">
    <property type="entry name" value="P-loop_NTPase"/>
</dbReference>
<dbReference type="GO" id="GO:0005525">
    <property type="term" value="F:GTP binding"/>
    <property type="evidence" value="ECO:0007669"/>
    <property type="project" value="UniProtKB-KW"/>
</dbReference>
<protein>
    <recommendedName>
        <fullName evidence="9">ADP-ribosylation factor</fullName>
    </recommendedName>
</protein>
<dbReference type="InterPro" id="IPR024156">
    <property type="entry name" value="Small_GTPase_ARF"/>
</dbReference>
<dbReference type="CDD" id="cd00878">
    <property type="entry name" value="Arf_Arl"/>
    <property type="match status" value="1"/>
</dbReference>
<feature type="binding site" evidence="5">
    <location>
        <position position="28"/>
    </location>
    <ligand>
        <name>Mg(2+)</name>
        <dbReference type="ChEBI" id="CHEBI:18420"/>
    </ligand>
</feature>
<dbReference type="PRINTS" id="PR00328">
    <property type="entry name" value="SAR1GTPBP"/>
</dbReference>
<dbReference type="NCBIfam" id="TIGR00231">
    <property type="entry name" value="small_GTP"/>
    <property type="match status" value="1"/>
</dbReference>
<dbReference type="SMART" id="SM00175">
    <property type="entry name" value="RAB"/>
    <property type="match status" value="1"/>
</dbReference>
<evidence type="ECO:0000256" key="1">
    <source>
        <dbReference type="ARBA" id="ARBA00010290"/>
    </source>
</evidence>
<evidence type="ECO:0008006" key="9">
    <source>
        <dbReference type="Google" id="ProtNLM"/>
    </source>
</evidence>
<comment type="similarity">
    <text evidence="1 6">Belongs to the small GTPase superfamily. Arf family.</text>
</comment>
<proteinExistence type="inferred from homology"/>
<feature type="binding site" evidence="4">
    <location>
        <begin position="123"/>
        <end position="126"/>
    </location>
    <ligand>
        <name>GTP</name>
        <dbReference type="ChEBI" id="CHEBI:37565"/>
    </ligand>
</feature>
<dbReference type="EMBL" id="JACVVK020000218">
    <property type="protein sequence ID" value="KAK7483924.1"/>
    <property type="molecule type" value="Genomic_DNA"/>
</dbReference>
<evidence type="ECO:0000256" key="6">
    <source>
        <dbReference type="RuleBase" id="RU003925"/>
    </source>
</evidence>
<keyword evidence="3 4" id="KW-0342">GTP-binding</keyword>
<dbReference type="InterPro" id="IPR006689">
    <property type="entry name" value="Small_GTPase_ARF/SAR"/>
</dbReference>
<organism evidence="7 8">
    <name type="scientific">Batillaria attramentaria</name>
    <dbReference type="NCBI Taxonomy" id="370345"/>
    <lineage>
        <taxon>Eukaryota</taxon>
        <taxon>Metazoa</taxon>
        <taxon>Spiralia</taxon>
        <taxon>Lophotrochozoa</taxon>
        <taxon>Mollusca</taxon>
        <taxon>Gastropoda</taxon>
        <taxon>Caenogastropoda</taxon>
        <taxon>Sorbeoconcha</taxon>
        <taxon>Cerithioidea</taxon>
        <taxon>Batillariidae</taxon>
        <taxon>Batillaria</taxon>
    </lineage>
</organism>
<reference evidence="7 8" key="1">
    <citation type="journal article" date="2023" name="Sci. Data">
        <title>Genome assembly of the Korean intertidal mud-creeper Batillaria attramentaria.</title>
        <authorList>
            <person name="Patra A.K."/>
            <person name="Ho P.T."/>
            <person name="Jun S."/>
            <person name="Lee S.J."/>
            <person name="Kim Y."/>
            <person name="Won Y.J."/>
        </authorList>
    </citation>
    <scope>NUCLEOTIDE SEQUENCE [LARGE SCALE GENOMIC DNA]</scope>
    <source>
        <strain evidence="7">Wonlab-2016</strain>
    </source>
</reference>
<dbReference type="AlphaFoldDB" id="A0ABD0K9W8"/>
<dbReference type="InterPro" id="IPR005225">
    <property type="entry name" value="Small_GTP-bd"/>
</dbReference>
<dbReference type="Proteomes" id="UP001519460">
    <property type="component" value="Unassembled WGS sequence"/>
</dbReference>
<keyword evidence="5" id="KW-0479">Metal-binding</keyword>
<dbReference type="PROSITE" id="PS51417">
    <property type="entry name" value="ARF"/>
    <property type="match status" value="1"/>
</dbReference>
<dbReference type="Pfam" id="PF00025">
    <property type="entry name" value="Arf"/>
    <property type="match status" value="1"/>
</dbReference>
<keyword evidence="8" id="KW-1185">Reference proteome</keyword>
<feature type="binding site" evidence="5">
    <location>
        <position position="45"/>
    </location>
    <ligand>
        <name>Mg(2+)</name>
        <dbReference type="ChEBI" id="CHEBI:18420"/>
    </ligand>
</feature>
<gene>
    <name evidence="7" type="ORF">BaRGS_00024808</name>
</gene>
<evidence type="ECO:0000256" key="5">
    <source>
        <dbReference type="PIRSR" id="PIRSR606689-2"/>
    </source>
</evidence>
<evidence type="ECO:0000313" key="8">
    <source>
        <dbReference type="Proteomes" id="UP001519460"/>
    </source>
</evidence>
<dbReference type="GO" id="GO:0030010">
    <property type="term" value="P:establishment of cell polarity"/>
    <property type="evidence" value="ECO:0007669"/>
    <property type="project" value="UniProtKB-ARBA"/>
</dbReference>
<keyword evidence="2 4" id="KW-0547">Nucleotide-binding</keyword>
<dbReference type="SUPFAM" id="SSF52540">
    <property type="entry name" value="P-loop containing nucleoside triphosphate hydrolases"/>
    <property type="match status" value="1"/>
</dbReference>
<dbReference type="PANTHER" id="PTHR11711">
    <property type="entry name" value="ADP RIBOSYLATION FACTOR-RELATED"/>
    <property type="match status" value="1"/>
</dbReference>
<dbReference type="Gene3D" id="3.40.50.300">
    <property type="entry name" value="P-loop containing nucleotide triphosphate hydrolases"/>
    <property type="match status" value="1"/>
</dbReference>